<evidence type="ECO:0000256" key="3">
    <source>
        <dbReference type="ARBA" id="ARBA00022664"/>
    </source>
</evidence>
<evidence type="ECO:0000256" key="6">
    <source>
        <dbReference type="ARBA" id="ARBA00023187"/>
    </source>
</evidence>
<dbReference type="InterPro" id="IPR000504">
    <property type="entry name" value="RRM_dom"/>
</dbReference>
<evidence type="ECO:0000256" key="8">
    <source>
        <dbReference type="PROSITE-ProRule" id="PRU00176"/>
    </source>
</evidence>
<dbReference type="InterPro" id="IPR034148">
    <property type="entry name" value="NCBP2_RRM"/>
</dbReference>
<feature type="domain" description="RRM" evidence="10">
    <location>
        <begin position="12"/>
        <end position="90"/>
    </location>
</feature>
<dbReference type="PANTHER" id="PTHR18847:SF0">
    <property type="entry name" value="NUCLEAR CAP-BINDING PROTEIN SUBUNIT 2"/>
    <property type="match status" value="1"/>
</dbReference>
<keyword evidence="12" id="KW-1185">Reference proteome</keyword>
<dbReference type="EMBL" id="MRZV01000370">
    <property type="protein sequence ID" value="PIK51491.1"/>
    <property type="molecule type" value="Genomic_DNA"/>
</dbReference>
<accession>A0A2G8KU20</accession>
<evidence type="ECO:0000313" key="11">
    <source>
        <dbReference type="EMBL" id="PIK51491.1"/>
    </source>
</evidence>
<dbReference type="InterPro" id="IPR035979">
    <property type="entry name" value="RBD_domain_sf"/>
</dbReference>
<dbReference type="PROSITE" id="PS50102">
    <property type="entry name" value="RRM"/>
    <property type="match status" value="1"/>
</dbReference>
<gene>
    <name evidence="11" type="ORF">BSL78_11630</name>
</gene>
<comment type="similarity">
    <text evidence="2 9">Belongs to the RRM NCBP2 family.</text>
</comment>
<evidence type="ECO:0000313" key="12">
    <source>
        <dbReference type="Proteomes" id="UP000230750"/>
    </source>
</evidence>
<dbReference type="STRING" id="307972.A0A2G8KU20"/>
<dbReference type="GO" id="GO:0031047">
    <property type="term" value="P:regulatory ncRNA-mediated gene silencing"/>
    <property type="evidence" value="ECO:0007669"/>
    <property type="project" value="UniProtKB-KW"/>
</dbReference>
<evidence type="ECO:0000259" key="10">
    <source>
        <dbReference type="PROSITE" id="PS50102"/>
    </source>
</evidence>
<comment type="subcellular location">
    <subcellularLocation>
        <location evidence="1 9">Nucleus</location>
    </subcellularLocation>
</comment>
<evidence type="ECO:0000256" key="2">
    <source>
        <dbReference type="ARBA" id="ARBA00010725"/>
    </source>
</evidence>
<dbReference type="GO" id="GO:0000339">
    <property type="term" value="F:RNA cap binding"/>
    <property type="evidence" value="ECO:0007669"/>
    <property type="project" value="InterPro"/>
</dbReference>
<keyword evidence="4 8" id="KW-0694">RNA-binding</keyword>
<dbReference type="AlphaFoldDB" id="A0A2G8KU20"/>
<comment type="caution">
    <text evidence="11">The sequence shown here is derived from an EMBL/GenBank/DDBJ whole genome shotgun (WGS) entry which is preliminary data.</text>
</comment>
<keyword evidence="6 9" id="KW-0508">mRNA splicing</keyword>
<dbReference type="GO" id="GO:0005846">
    <property type="term" value="C:nuclear cap binding complex"/>
    <property type="evidence" value="ECO:0007669"/>
    <property type="project" value="InterPro"/>
</dbReference>
<keyword evidence="3 9" id="KW-0507">mRNA processing</keyword>
<dbReference type="Pfam" id="PF00076">
    <property type="entry name" value="RRM_1"/>
    <property type="match status" value="1"/>
</dbReference>
<dbReference type="PANTHER" id="PTHR18847">
    <property type="entry name" value="20 KD NUCLEAR CAP BINDING PROTEIN"/>
    <property type="match status" value="1"/>
</dbReference>
<dbReference type="SMART" id="SM00360">
    <property type="entry name" value="RRM"/>
    <property type="match status" value="1"/>
</dbReference>
<evidence type="ECO:0000256" key="1">
    <source>
        <dbReference type="ARBA" id="ARBA00004123"/>
    </source>
</evidence>
<dbReference type="GO" id="GO:0005634">
    <property type="term" value="C:nucleus"/>
    <property type="evidence" value="ECO:0007669"/>
    <property type="project" value="UniProtKB-SubCell"/>
</dbReference>
<evidence type="ECO:0000256" key="5">
    <source>
        <dbReference type="ARBA" id="ARBA00023158"/>
    </source>
</evidence>
<evidence type="ECO:0000256" key="4">
    <source>
        <dbReference type="ARBA" id="ARBA00022884"/>
    </source>
</evidence>
<reference evidence="11 12" key="1">
    <citation type="journal article" date="2017" name="PLoS Biol.">
        <title>The sea cucumber genome provides insights into morphological evolution and visceral regeneration.</title>
        <authorList>
            <person name="Zhang X."/>
            <person name="Sun L."/>
            <person name="Yuan J."/>
            <person name="Sun Y."/>
            <person name="Gao Y."/>
            <person name="Zhang L."/>
            <person name="Li S."/>
            <person name="Dai H."/>
            <person name="Hamel J.F."/>
            <person name="Liu C."/>
            <person name="Yu Y."/>
            <person name="Liu S."/>
            <person name="Lin W."/>
            <person name="Guo K."/>
            <person name="Jin S."/>
            <person name="Xu P."/>
            <person name="Storey K.B."/>
            <person name="Huan P."/>
            <person name="Zhang T."/>
            <person name="Zhou Y."/>
            <person name="Zhang J."/>
            <person name="Lin C."/>
            <person name="Li X."/>
            <person name="Xing L."/>
            <person name="Huo D."/>
            <person name="Sun M."/>
            <person name="Wang L."/>
            <person name="Mercier A."/>
            <person name="Li F."/>
            <person name="Yang H."/>
            <person name="Xiang J."/>
        </authorList>
    </citation>
    <scope>NUCLEOTIDE SEQUENCE [LARGE SCALE GENOMIC DNA]</scope>
    <source>
        <strain evidence="11">Shaxun</strain>
        <tissue evidence="11">Muscle</tissue>
    </source>
</reference>
<dbReference type="InterPro" id="IPR012677">
    <property type="entry name" value="Nucleotide-bd_a/b_plait_sf"/>
</dbReference>
<dbReference type="InterPro" id="IPR027157">
    <property type="entry name" value="NCBP2"/>
</dbReference>
<evidence type="ECO:0000256" key="9">
    <source>
        <dbReference type="RuleBase" id="RU364036"/>
    </source>
</evidence>
<sequence length="147" mass="17032">MTEQEKRLRLSSTLYIGNLSFFTTEEQIHELFSKCGDIKRIIMGLDKVKKTPCGFCFLEFYRREDAKHALMYISGTRLDDRIIRGDWDAGFVEGRQYGRGRSGDRFVMNTEQSMTAEGEDMARQLSNNCSKSNRMIDAFDMTPENDL</sequence>
<organism evidence="11 12">
    <name type="scientific">Stichopus japonicus</name>
    <name type="common">Sea cucumber</name>
    <dbReference type="NCBI Taxonomy" id="307972"/>
    <lineage>
        <taxon>Eukaryota</taxon>
        <taxon>Metazoa</taxon>
        <taxon>Echinodermata</taxon>
        <taxon>Eleutherozoa</taxon>
        <taxon>Echinozoa</taxon>
        <taxon>Holothuroidea</taxon>
        <taxon>Aspidochirotacea</taxon>
        <taxon>Aspidochirotida</taxon>
        <taxon>Stichopodidae</taxon>
        <taxon>Apostichopus</taxon>
    </lineage>
</organism>
<protein>
    <recommendedName>
        <fullName evidence="9">Nuclear cap-binding protein subunit 2</fullName>
    </recommendedName>
    <alternativeName>
        <fullName evidence="9">20 kDa nuclear cap-binding protein</fullName>
    </alternativeName>
</protein>
<name>A0A2G8KU20_STIJA</name>
<dbReference type="Proteomes" id="UP000230750">
    <property type="component" value="Unassembled WGS sequence"/>
</dbReference>
<dbReference type="GO" id="GO:0045292">
    <property type="term" value="P:mRNA cis splicing, via spliceosome"/>
    <property type="evidence" value="ECO:0007669"/>
    <property type="project" value="InterPro"/>
</dbReference>
<dbReference type="Gene3D" id="3.30.70.330">
    <property type="match status" value="1"/>
</dbReference>
<evidence type="ECO:0000256" key="7">
    <source>
        <dbReference type="ARBA" id="ARBA00023242"/>
    </source>
</evidence>
<keyword evidence="5" id="KW-0943">RNA-mediated gene silencing</keyword>
<proteinExistence type="inferred from homology"/>
<dbReference type="CDD" id="cd12240">
    <property type="entry name" value="RRM_NCBP2"/>
    <property type="match status" value="1"/>
</dbReference>
<dbReference type="SUPFAM" id="SSF54928">
    <property type="entry name" value="RNA-binding domain, RBD"/>
    <property type="match status" value="1"/>
</dbReference>
<dbReference type="OrthoDB" id="201398at2759"/>
<keyword evidence="7 9" id="KW-0539">Nucleus</keyword>